<dbReference type="InterPro" id="IPR044666">
    <property type="entry name" value="Cyclophilin_A-like"/>
</dbReference>
<dbReference type="InterPro" id="IPR024936">
    <property type="entry name" value="Cyclophilin-type_PPIase"/>
</dbReference>
<evidence type="ECO:0000256" key="5">
    <source>
        <dbReference type="RuleBase" id="RU363019"/>
    </source>
</evidence>
<comment type="similarity">
    <text evidence="2 5">Belongs to the cyclophilin-type PPIase family.</text>
</comment>
<dbReference type="InterPro" id="IPR029000">
    <property type="entry name" value="Cyclophilin-like_dom_sf"/>
</dbReference>
<name>A0A2H0KD66_9BACT</name>
<accession>A0A2H0KD66</accession>
<evidence type="ECO:0000313" key="7">
    <source>
        <dbReference type="EMBL" id="PIQ69167.1"/>
    </source>
</evidence>
<dbReference type="GO" id="GO:0003755">
    <property type="term" value="F:peptidyl-prolyl cis-trans isomerase activity"/>
    <property type="evidence" value="ECO:0007669"/>
    <property type="project" value="UniProtKB-UniRule"/>
</dbReference>
<reference evidence="7 8" key="1">
    <citation type="submission" date="2017-09" db="EMBL/GenBank/DDBJ databases">
        <title>Depth-based differentiation of microbial function through sediment-hosted aquifers and enrichment of novel symbionts in the deep terrestrial subsurface.</title>
        <authorList>
            <person name="Probst A.J."/>
            <person name="Ladd B."/>
            <person name="Jarett J.K."/>
            <person name="Geller-Mcgrath D.E."/>
            <person name="Sieber C.M."/>
            <person name="Emerson J.B."/>
            <person name="Anantharaman K."/>
            <person name="Thomas B.C."/>
            <person name="Malmstrom R."/>
            <person name="Stieglmeier M."/>
            <person name="Klingl A."/>
            <person name="Woyke T."/>
            <person name="Ryan C.M."/>
            <person name="Banfield J.F."/>
        </authorList>
    </citation>
    <scope>NUCLEOTIDE SEQUENCE [LARGE SCALE GENOMIC DNA]</scope>
    <source>
        <strain evidence="7">CG11_big_fil_rev_8_21_14_0_20_46_11</strain>
    </source>
</reference>
<dbReference type="InterPro" id="IPR020892">
    <property type="entry name" value="Cyclophilin-type_PPIase_CS"/>
</dbReference>
<comment type="catalytic activity">
    <reaction evidence="5">
        <text>[protein]-peptidylproline (omega=180) = [protein]-peptidylproline (omega=0)</text>
        <dbReference type="Rhea" id="RHEA:16237"/>
        <dbReference type="Rhea" id="RHEA-COMP:10747"/>
        <dbReference type="Rhea" id="RHEA-COMP:10748"/>
        <dbReference type="ChEBI" id="CHEBI:83833"/>
        <dbReference type="ChEBI" id="CHEBI:83834"/>
        <dbReference type="EC" id="5.2.1.8"/>
    </reaction>
</comment>
<dbReference type="PROSITE" id="PS00170">
    <property type="entry name" value="CSA_PPIASE_1"/>
    <property type="match status" value="1"/>
</dbReference>
<keyword evidence="4 5" id="KW-0413">Isomerase</keyword>
<dbReference type="EMBL" id="PCVG01000006">
    <property type="protein sequence ID" value="PIQ69167.1"/>
    <property type="molecule type" value="Genomic_DNA"/>
</dbReference>
<keyword evidence="3 5" id="KW-0697">Rotamase</keyword>
<organism evidence="7 8">
    <name type="scientific">Candidatus Taylorbacteria bacterium CG11_big_fil_rev_8_21_14_0_20_46_11</name>
    <dbReference type="NCBI Taxonomy" id="1975025"/>
    <lineage>
        <taxon>Bacteria</taxon>
        <taxon>Candidatus Tayloriibacteriota</taxon>
    </lineage>
</organism>
<dbReference type="InterPro" id="IPR002130">
    <property type="entry name" value="Cyclophilin-type_PPIase_dom"/>
</dbReference>
<dbReference type="CDD" id="cd00317">
    <property type="entry name" value="cyclophilin"/>
    <property type="match status" value="1"/>
</dbReference>
<dbReference type="PROSITE" id="PS50072">
    <property type="entry name" value="CSA_PPIASE_2"/>
    <property type="match status" value="1"/>
</dbReference>
<dbReference type="PANTHER" id="PTHR45625">
    <property type="entry name" value="PEPTIDYL-PROLYL CIS-TRANS ISOMERASE-RELATED"/>
    <property type="match status" value="1"/>
</dbReference>
<evidence type="ECO:0000256" key="3">
    <source>
        <dbReference type="ARBA" id="ARBA00023110"/>
    </source>
</evidence>
<dbReference type="Proteomes" id="UP000229342">
    <property type="component" value="Unassembled WGS sequence"/>
</dbReference>
<comment type="caution">
    <text evidence="7">The sequence shown here is derived from an EMBL/GenBank/DDBJ whole genome shotgun (WGS) entry which is preliminary data.</text>
</comment>
<evidence type="ECO:0000256" key="1">
    <source>
        <dbReference type="ARBA" id="ARBA00002388"/>
    </source>
</evidence>
<sequence length="167" mass="18375">MTETQVTKATSVILRTSSGDIEIELFPDKAPKTVANFAKLAQDGYYDETKFHRVIKGFMIQGGDPFTKDDTMMDRWGTGGPGYQFEDEINDQKIVRGVLAMANAGPGTNGSQFFIVTAESAPWLDGKHTVFGKVVKGMDIVDRIENVRTGERDIPATPIVIKSIMVK</sequence>
<proteinExistence type="inferred from homology"/>
<dbReference type="EC" id="5.2.1.8" evidence="5"/>
<dbReference type="AlphaFoldDB" id="A0A2H0KD66"/>
<feature type="domain" description="PPIase cyclophilin-type" evidence="6">
    <location>
        <begin position="19"/>
        <end position="166"/>
    </location>
</feature>
<dbReference type="SUPFAM" id="SSF50891">
    <property type="entry name" value="Cyclophilin-like"/>
    <property type="match status" value="1"/>
</dbReference>
<evidence type="ECO:0000256" key="4">
    <source>
        <dbReference type="ARBA" id="ARBA00023235"/>
    </source>
</evidence>
<comment type="function">
    <text evidence="1 5">PPIases accelerate the folding of proteins. It catalyzes the cis-trans isomerization of proline imidic peptide bonds in oligopeptides.</text>
</comment>
<dbReference type="GO" id="GO:0006457">
    <property type="term" value="P:protein folding"/>
    <property type="evidence" value="ECO:0007669"/>
    <property type="project" value="InterPro"/>
</dbReference>
<evidence type="ECO:0000313" key="8">
    <source>
        <dbReference type="Proteomes" id="UP000229342"/>
    </source>
</evidence>
<protein>
    <recommendedName>
        <fullName evidence="5">Peptidyl-prolyl cis-trans isomerase</fullName>
        <shortName evidence="5">PPIase</shortName>
        <ecNumber evidence="5">5.2.1.8</ecNumber>
    </recommendedName>
</protein>
<dbReference type="PIRSF" id="PIRSF001467">
    <property type="entry name" value="Peptidylpro_ismrse"/>
    <property type="match status" value="1"/>
</dbReference>
<dbReference type="PRINTS" id="PR00153">
    <property type="entry name" value="CSAPPISMRASE"/>
</dbReference>
<dbReference type="PANTHER" id="PTHR45625:SF4">
    <property type="entry name" value="PEPTIDYLPROLYL ISOMERASE DOMAIN AND WD REPEAT-CONTAINING PROTEIN 1"/>
    <property type="match status" value="1"/>
</dbReference>
<dbReference type="Gene3D" id="2.40.100.10">
    <property type="entry name" value="Cyclophilin-like"/>
    <property type="match status" value="1"/>
</dbReference>
<evidence type="ECO:0000259" key="6">
    <source>
        <dbReference type="PROSITE" id="PS50072"/>
    </source>
</evidence>
<evidence type="ECO:0000256" key="2">
    <source>
        <dbReference type="ARBA" id="ARBA00007365"/>
    </source>
</evidence>
<dbReference type="Pfam" id="PF00160">
    <property type="entry name" value="Pro_isomerase"/>
    <property type="match status" value="1"/>
</dbReference>
<gene>
    <name evidence="7" type="ORF">COV91_00270</name>
</gene>